<evidence type="ECO:0000256" key="4">
    <source>
        <dbReference type="ARBA" id="ARBA00022801"/>
    </source>
</evidence>
<feature type="compositionally biased region" description="Basic and acidic residues" evidence="12">
    <location>
        <begin position="555"/>
        <end position="601"/>
    </location>
</feature>
<sequence length="601" mass="68434">MNSFENLGLSKAILEAISELGFENPTPIQEKAIPVLLEGRSDFVGLAQTGTGKTAAYGLPLLELIEQEEKLPQALILSPTRELGIQIAEDLRLFSKNILNLSVVNVYGGASIDDQIRKLRRGAHVIVATPGRLLDMIRRRAVNLSKIEYLILDEADEMLNMGFKEDIDEILATTSEEKLTWLFSATMPPEVRRISKNYMTDPVEVTVGTANATNVNIEHQYYLLNNRDHYNVLKRVVDYYPDIFGIVFCRTRKETQEVAELLMKDGYNADAIHGDLTQVQRDRVMRNFKNRTLQLLVATDVAARGIDVDDLTHVIHYNLPDELEFYTHRSGRTARAGKKGISISLITPRDERKVKNLARKLKVEFAQVKIPVGEEVCERQLLNFMHRVQEVNVEETEIAPFLDGINEELKDLDREDLIKRFVSLEFNRFWEYYKNTPDLNMKSSTQKRAIRASDRGDSNEDRMFINVGKKDGIDVPRLLNLIHKQCGVRGKNIGRVDLKGVFSFFDVEKQYTDEIIKGFAGAVVGGRTIRIEISGDDPTQSSHRKGNSPRSGGSRSDRGGSDRRFSDRRSSDRGGYKKESYRDRKRKSEGSRYSDRKRRDA</sequence>
<feature type="domain" description="Helicase C-terminal" evidence="14">
    <location>
        <begin position="235"/>
        <end position="385"/>
    </location>
</feature>
<dbReference type="GO" id="GO:0005829">
    <property type="term" value="C:cytosol"/>
    <property type="evidence" value="ECO:0007669"/>
    <property type="project" value="TreeGrafter"/>
</dbReference>
<dbReference type="InterPro" id="IPR050079">
    <property type="entry name" value="DEAD_box_RNA_helicase"/>
</dbReference>
<dbReference type="InterPro" id="IPR027417">
    <property type="entry name" value="P-loop_NTPase"/>
</dbReference>
<keyword evidence="5 11" id="KW-0347">Helicase</keyword>
<dbReference type="InterPro" id="IPR000629">
    <property type="entry name" value="RNA-helicase_DEAD-box_CS"/>
</dbReference>
<feature type="domain" description="Helicase ATP-binding" evidence="13">
    <location>
        <begin position="34"/>
        <end position="205"/>
    </location>
</feature>
<feature type="short sequence motif" description="Q motif" evidence="10">
    <location>
        <begin position="2"/>
        <end position="30"/>
    </location>
</feature>
<feature type="domain" description="DEAD-box RNA helicase Q" evidence="15">
    <location>
        <begin position="2"/>
        <end position="30"/>
    </location>
</feature>
<keyword evidence="4 11" id="KW-0378">Hydrolase</keyword>
<dbReference type="GO" id="GO:0016787">
    <property type="term" value="F:hydrolase activity"/>
    <property type="evidence" value="ECO:0007669"/>
    <property type="project" value="UniProtKB-KW"/>
</dbReference>
<name>A0A434AXS3_9BACT</name>
<dbReference type="CDD" id="cd18787">
    <property type="entry name" value="SF2_C_DEAD"/>
    <property type="match status" value="1"/>
</dbReference>
<feature type="region of interest" description="Disordered" evidence="12">
    <location>
        <begin position="533"/>
        <end position="601"/>
    </location>
</feature>
<evidence type="ECO:0000256" key="12">
    <source>
        <dbReference type="SAM" id="MobiDB-lite"/>
    </source>
</evidence>
<comment type="catalytic activity">
    <reaction evidence="8">
        <text>ATP + H2O = ADP + phosphate + H(+)</text>
        <dbReference type="Rhea" id="RHEA:13065"/>
        <dbReference type="ChEBI" id="CHEBI:15377"/>
        <dbReference type="ChEBI" id="CHEBI:15378"/>
        <dbReference type="ChEBI" id="CHEBI:30616"/>
        <dbReference type="ChEBI" id="CHEBI:43474"/>
        <dbReference type="ChEBI" id="CHEBI:456216"/>
        <dbReference type="EC" id="3.6.4.13"/>
    </reaction>
</comment>
<dbReference type="InterPro" id="IPR005580">
    <property type="entry name" value="DbpA/CsdA_RNA-bd_dom"/>
</dbReference>
<keyword evidence="2" id="KW-0963">Cytoplasm</keyword>
<dbReference type="PANTHER" id="PTHR47959">
    <property type="entry name" value="ATP-DEPENDENT RNA HELICASE RHLE-RELATED"/>
    <property type="match status" value="1"/>
</dbReference>
<organism evidence="16 17">
    <name type="scientific">Ancylomarina longa</name>
    <dbReference type="NCBI Taxonomy" id="2487017"/>
    <lineage>
        <taxon>Bacteria</taxon>
        <taxon>Pseudomonadati</taxon>
        <taxon>Bacteroidota</taxon>
        <taxon>Bacteroidia</taxon>
        <taxon>Marinilabiliales</taxon>
        <taxon>Marinifilaceae</taxon>
        <taxon>Ancylomarina</taxon>
    </lineage>
</organism>
<dbReference type="Gene3D" id="3.40.50.300">
    <property type="entry name" value="P-loop containing nucleotide triphosphate hydrolases"/>
    <property type="match status" value="2"/>
</dbReference>
<dbReference type="InterPro" id="IPR001650">
    <property type="entry name" value="Helicase_C-like"/>
</dbReference>
<gene>
    <name evidence="16" type="ORF">DLK05_05160</name>
</gene>
<keyword evidence="17" id="KW-1185">Reference proteome</keyword>
<evidence type="ECO:0000259" key="13">
    <source>
        <dbReference type="PROSITE" id="PS51192"/>
    </source>
</evidence>
<comment type="similarity">
    <text evidence="7 11">Belongs to the DEAD box helicase family.</text>
</comment>
<dbReference type="CDD" id="cd12252">
    <property type="entry name" value="RRM_DbpA"/>
    <property type="match status" value="1"/>
</dbReference>
<comment type="caution">
    <text evidence="16">The sequence shown here is derived from an EMBL/GenBank/DDBJ whole genome shotgun (WGS) entry which is preliminary data.</text>
</comment>
<dbReference type="SMART" id="SM00487">
    <property type="entry name" value="DEXDc"/>
    <property type="match status" value="1"/>
</dbReference>
<evidence type="ECO:0000256" key="1">
    <source>
        <dbReference type="ARBA" id="ARBA00012552"/>
    </source>
</evidence>
<evidence type="ECO:0000313" key="16">
    <source>
        <dbReference type="EMBL" id="RUT79237.1"/>
    </source>
</evidence>
<dbReference type="Proteomes" id="UP000282985">
    <property type="component" value="Unassembled WGS sequence"/>
</dbReference>
<dbReference type="PROSITE" id="PS00039">
    <property type="entry name" value="DEAD_ATP_HELICASE"/>
    <property type="match status" value="1"/>
</dbReference>
<dbReference type="PROSITE" id="PS51194">
    <property type="entry name" value="HELICASE_CTER"/>
    <property type="match status" value="1"/>
</dbReference>
<evidence type="ECO:0000256" key="8">
    <source>
        <dbReference type="ARBA" id="ARBA00047984"/>
    </source>
</evidence>
<dbReference type="GO" id="GO:0003676">
    <property type="term" value="F:nucleic acid binding"/>
    <property type="evidence" value="ECO:0007669"/>
    <property type="project" value="InterPro"/>
</dbReference>
<dbReference type="InterPro" id="IPR044742">
    <property type="entry name" value="DEAD/DEAH_RhlB"/>
</dbReference>
<keyword evidence="6 11" id="KW-0067">ATP-binding</keyword>
<dbReference type="OrthoDB" id="9785240at2"/>
<dbReference type="GO" id="GO:0042255">
    <property type="term" value="P:ribosome assembly"/>
    <property type="evidence" value="ECO:0007669"/>
    <property type="project" value="UniProtKB-ARBA"/>
</dbReference>
<dbReference type="Pfam" id="PF00270">
    <property type="entry name" value="DEAD"/>
    <property type="match status" value="1"/>
</dbReference>
<dbReference type="InterPro" id="IPR014001">
    <property type="entry name" value="Helicase_ATP-bd"/>
</dbReference>
<dbReference type="InterPro" id="IPR011545">
    <property type="entry name" value="DEAD/DEAH_box_helicase_dom"/>
</dbReference>
<dbReference type="PROSITE" id="PS51192">
    <property type="entry name" value="HELICASE_ATP_BIND_1"/>
    <property type="match status" value="1"/>
</dbReference>
<dbReference type="SUPFAM" id="SSF52540">
    <property type="entry name" value="P-loop containing nucleoside triphosphate hydrolases"/>
    <property type="match status" value="1"/>
</dbReference>
<dbReference type="PANTHER" id="PTHR47959:SF13">
    <property type="entry name" value="ATP-DEPENDENT RNA HELICASE RHLE"/>
    <property type="match status" value="1"/>
</dbReference>
<evidence type="ECO:0000259" key="15">
    <source>
        <dbReference type="PROSITE" id="PS51195"/>
    </source>
</evidence>
<dbReference type="InterPro" id="IPR012677">
    <property type="entry name" value="Nucleotide-bd_a/b_plait_sf"/>
</dbReference>
<evidence type="ECO:0000256" key="3">
    <source>
        <dbReference type="ARBA" id="ARBA00022741"/>
    </source>
</evidence>
<evidence type="ECO:0000256" key="9">
    <source>
        <dbReference type="ARBA" id="ARBA00074363"/>
    </source>
</evidence>
<evidence type="ECO:0000256" key="2">
    <source>
        <dbReference type="ARBA" id="ARBA00022490"/>
    </source>
</evidence>
<dbReference type="FunFam" id="3.40.50.300:FF:000108">
    <property type="entry name" value="ATP-dependent RNA helicase RhlE"/>
    <property type="match status" value="1"/>
</dbReference>
<keyword evidence="3 11" id="KW-0547">Nucleotide-binding</keyword>
<accession>A0A434AXS3</accession>
<dbReference type="CDD" id="cd00268">
    <property type="entry name" value="DEADc"/>
    <property type="match status" value="1"/>
</dbReference>
<dbReference type="Pfam" id="PF00271">
    <property type="entry name" value="Helicase_C"/>
    <property type="match status" value="1"/>
</dbReference>
<dbReference type="SMART" id="SM00490">
    <property type="entry name" value="HELICc"/>
    <property type="match status" value="1"/>
</dbReference>
<dbReference type="GO" id="GO:0003724">
    <property type="term" value="F:RNA helicase activity"/>
    <property type="evidence" value="ECO:0007669"/>
    <property type="project" value="UniProtKB-EC"/>
</dbReference>
<dbReference type="EC" id="3.6.4.13" evidence="1"/>
<dbReference type="GO" id="GO:0009266">
    <property type="term" value="P:response to temperature stimulus"/>
    <property type="evidence" value="ECO:0007669"/>
    <property type="project" value="UniProtKB-ARBA"/>
</dbReference>
<evidence type="ECO:0000256" key="10">
    <source>
        <dbReference type="PROSITE-ProRule" id="PRU00552"/>
    </source>
</evidence>
<dbReference type="GO" id="GO:0005524">
    <property type="term" value="F:ATP binding"/>
    <property type="evidence" value="ECO:0007669"/>
    <property type="project" value="UniProtKB-KW"/>
</dbReference>
<evidence type="ECO:0000256" key="11">
    <source>
        <dbReference type="RuleBase" id="RU000492"/>
    </source>
</evidence>
<protein>
    <recommendedName>
        <fullName evidence="9">DEAD-box ATP-dependent RNA helicase RhpA</fullName>
        <ecNumber evidence="1">3.6.4.13</ecNumber>
    </recommendedName>
</protein>
<proteinExistence type="inferred from homology"/>
<evidence type="ECO:0000256" key="7">
    <source>
        <dbReference type="ARBA" id="ARBA00038437"/>
    </source>
</evidence>
<dbReference type="EMBL" id="RJJX01000004">
    <property type="protein sequence ID" value="RUT79237.1"/>
    <property type="molecule type" value="Genomic_DNA"/>
</dbReference>
<dbReference type="Pfam" id="PF03880">
    <property type="entry name" value="DbpA"/>
    <property type="match status" value="1"/>
</dbReference>
<evidence type="ECO:0000256" key="6">
    <source>
        <dbReference type="ARBA" id="ARBA00022840"/>
    </source>
</evidence>
<dbReference type="PROSITE" id="PS51195">
    <property type="entry name" value="Q_MOTIF"/>
    <property type="match status" value="1"/>
</dbReference>
<evidence type="ECO:0000256" key="5">
    <source>
        <dbReference type="ARBA" id="ARBA00022806"/>
    </source>
</evidence>
<dbReference type="AlphaFoldDB" id="A0A434AXS3"/>
<dbReference type="Gene3D" id="3.30.70.330">
    <property type="match status" value="1"/>
</dbReference>
<evidence type="ECO:0000259" key="14">
    <source>
        <dbReference type="PROSITE" id="PS51194"/>
    </source>
</evidence>
<reference evidence="16 17" key="1">
    <citation type="submission" date="2018-11" db="EMBL/GenBank/DDBJ databases">
        <title>Parancylomarina longa gen. nov., sp. nov., isolated from sediments of southern Okinawa.</title>
        <authorList>
            <person name="Fu T."/>
        </authorList>
    </citation>
    <scope>NUCLEOTIDE SEQUENCE [LARGE SCALE GENOMIC DNA]</scope>
    <source>
        <strain evidence="16 17">T3-2 S1-C</strain>
    </source>
</reference>
<dbReference type="InterPro" id="IPR014014">
    <property type="entry name" value="RNA_helicase_DEAD_Q_motif"/>
</dbReference>
<evidence type="ECO:0000313" key="17">
    <source>
        <dbReference type="Proteomes" id="UP000282985"/>
    </source>
</evidence>